<dbReference type="AlphaFoldDB" id="A0A1G8C346"/>
<evidence type="ECO:0000256" key="1">
    <source>
        <dbReference type="SAM" id="Phobius"/>
    </source>
</evidence>
<dbReference type="Proteomes" id="UP000198822">
    <property type="component" value="Chromosome I"/>
</dbReference>
<accession>A0A1G8C346</accession>
<sequence>MFTTITQAAPVLAEQVTRWGPGGGPLWGFGFLIPLLWIALIVTFVLLFRRSMRRRPFVHAAAAGEQALATRFANGDIDETEYRSRLAVLRAERDRR</sequence>
<evidence type="ECO:0000313" key="2">
    <source>
        <dbReference type="EMBL" id="SDH39906.1"/>
    </source>
</evidence>
<name>A0A1G8C346_9MICO</name>
<feature type="transmembrane region" description="Helical" evidence="1">
    <location>
        <begin position="29"/>
        <end position="48"/>
    </location>
</feature>
<organism evidence="2 3">
    <name type="scientific">Agrococcus jejuensis</name>
    <dbReference type="NCBI Taxonomy" id="399736"/>
    <lineage>
        <taxon>Bacteria</taxon>
        <taxon>Bacillati</taxon>
        <taxon>Actinomycetota</taxon>
        <taxon>Actinomycetes</taxon>
        <taxon>Micrococcales</taxon>
        <taxon>Microbacteriaceae</taxon>
        <taxon>Agrococcus</taxon>
    </lineage>
</organism>
<dbReference type="STRING" id="399736.SAMN04489720_1151"/>
<keyword evidence="1" id="KW-1133">Transmembrane helix</keyword>
<keyword evidence="3" id="KW-1185">Reference proteome</keyword>
<evidence type="ECO:0000313" key="3">
    <source>
        <dbReference type="Proteomes" id="UP000198822"/>
    </source>
</evidence>
<dbReference type="OrthoDB" id="3748887at2"/>
<gene>
    <name evidence="2" type="ORF">SAMN04489720_1151</name>
</gene>
<reference evidence="3" key="1">
    <citation type="submission" date="2016-10" db="EMBL/GenBank/DDBJ databases">
        <authorList>
            <person name="Varghese N."/>
            <person name="Submissions S."/>
        </authorList>
    </citation>
    <scope>NUCLEOTIDE SEQUENCE [LARGE SCALE GENOMIC DNA]</scope>
    <source>
        <strain evidence="3">DSM 22002</strain>
    </source>
</reference>
<keyword evidence="1" id="KW-0472">Membrane</keyword>
<dbReference type="EMBL" id="LT629695">
    <property type="protein sequence ID" value="SDH39906.1"/>
    <property type="molecule type" value="Genomic_DNA"/>
</dbReference>
<dbReference type="RefSeq" id="WP_092503253.1">
    <property type="nucleotide sequence ID" value="NZ_LT629695.1"/>
</dbReference>
<keyword evidence="1" id="KW-0812">Transmembrane</keyword>
<proteinExistence type="predicted"/>
<protein>
    <submittedName>
        <fullName evidence="2">Putative membrane protein</fullName>
    </submittedName>
</protein>